<name>A0A8K0H7G8_9ROSA</name>
<accession>A0A8K0H7G8</accession>
<proteinExistence type="predicted"/>
<comment type="caution">
    <text evidence="1">The sequence shown here is derived from an EMBL/GenBank/DDBJ whole genome shotgun (WGS) entry which is preliminary data.</text>
</comment>
<protein>
    <submittedName>
        <fullName evidence="1">Uncharacterized protein</fullName>
    </submittedName>
</protein>
<dbReference type="EMBL" id="VOIH02000005">
    <property type="protein sequence ID" value="KAF3447332.1"/>
    <property type="molecule type" value="Genomic_DNA"/>
</dbReference>
<dbReference type="Proteomes" id="UP000796880">
    <property type="component" value="Unassembled WGS sequence"/>
</dbReference>
<sequence length="83" mass="9371">MTRSKFSTLLAAYYFHLGHSGFHASKSDRDFPNALKAGDRRVQFLPFLISSPTKNPEGLITFPHDLARYQSSLTVENLQAMLL</sequence>
<keyword evidence="2" id="KW-1185">Reference proteome</keyword>
<evidence type="ECO:0000313" key="2">
    <source>
        <dbReference type="Proteomes" id="UP000796880"/>
    </source>
</evidence>
<reference evidence="1" key="1">
    <citation type="submission" date="2020-03" db="EMBL/GenBank/DDBJ databases">
        <title>A high-quality chromosome-level genome assembly of a woody plant with both climbing and erect habits, Rhamnella rubrinervis.</title>
        <authorList>
            <person name="Lu Z."/>
            <person name="Yang Y."/>
            <person name="Zhu X."/>
            <person name="Sun Y."/>
        </authorList>
    </citation>
    <scope>NUCLEOTIDE SEQUENCE</scope>
    <source>
        <strain evidence="1">BYM</strain>
        <tissue evidence="1">Leaf</tissue>
    </source>
</reference>
<gene>
    <name evidence="1" type="ORF">FNV43_RR12518</name>
</gene>
<organism evidence="1 2">
    <name type="scientific">Rhamnella rubrinervis</name>
    <dbReference type="NCBI Taxonomy" id="2594499"/>
    <lineage>
        <taxon>Eukaryota</taxon>
        <taxon>Viridiplantae</taxon>
        <taxon>Streptophyta</taxon>
        <taxon>Embryophyta</taxon>
        <taxon>Tracheophyta</taxon>
        <taxon>Spermatophyta</taxon>
        <taxon>Magnoliopsida</taxon>
        <taxon>eudicotyledons</taxon>
        <taxon>Gunneridae</taxon>
        <taxon>Pentapetalae</taxon>
        <taxon>rosids</taxon>
        <taxon>fabids</taxon>
        <taxon>Rosales</taxon>
        <taxon>Rhamnaceae</taxon>
        <taxon>rhamnoid group</taxon>
        <taxon>Rhamneae</taxon>
        <taxon>Rhamnella</taxon>
    </lineage>
</organism>
<evidence type="ECO:0000313" key="1">
    <source>
        <dbReference type="EMBL" id="KAF3447332.1"/>
    </source>
</evidence>
<dbReference type="AlphaFoldDB" id="A0A8K0H7G8"/>